<sequence>MKNKSAFNLVNLYIMEYYLFFIPYISDILIEYYLIMEYYIDFVYTLLYKEYHLY</sequence>
<keyword evidence="1" id="KW-0472">Membrane</keyword>
<proteinExistence type="predicted"/>
<evidence type="ECO:0000256" key="1">
    <source>
        <dbReference type="SAM" id="Phobius"/>
    </source>
</evidence>
<gene>
    <name evidence="2" type="ORF">CNEO_42901</name>
</gene>
<name>A0AA86K0L9_9CLOT</name>
<dbReference type="AlphaFoldDB" id="A0AA86K0L9"/>
<accession>A0AA86K0L9</accession>
<keyword evidence="1" id="KW-1133">Transmembrane helix</keyword>
<keyword evidence="1" id="KW-0812">Transmembrane</keyword>
<dbReference type="EMBL" id="CAKJVE010000004">
    <property type="protein sequence ID" value="CAG9707208.1"/>
    <property type="molecule type" value="Genomic_DNA"/>
</dbReference>
<dbReference type="Proteomes" id="UP000789738">
    <property type="component" value="Unassembled WGS sequence"/>
</dbReference>
<evidence type="ECO:0000313" key="2">
    <source>
        <dbReference type="EMBL" id="CAG9707208.1"/>
    </source>
</evidence>
<reference evidence="2" key="1">
    <citation type="submission" date="2021-10" db="EMBL/GenBank/DDBJ databases">
        <authorList>
            <person name="Mesa V."/>
        </authorList>
    </citation>
    <scope>NUCLEOTIDE SEQUENCE</scope>
    <source>
        <strain evidence="2">CC3_PB</strain>
    </source>
</reference>
<evidence type="ECO:0000313" key="3">
    <source>
        <dbReference type="Proteomes" id="UP000789738"/>
    </source>
</evidence>
<comment type="caution">
    <text evidence="2">The sequence shown here is derived from an EMBL/GenBank/DDBJ whole genome shotgun (WGS) entry which is preliminary data.</text>
</comment>
<protein>
    <submittedName>
        <fullName evidence="2">Uncharacterized protein</fullName>
    </submittedName>
</protein>
<feature type="transmembrane region" description="Helical" evidence="1">
    <location>
        <begin position="12"/>
        <end position="35"/>
    </location>
</feature>
<organism evidence="2 3">
    <name type="scientific">Clostridium neonatale</name>
    <dbReference type="NCBI Taxonomy" id="137838"/>
    <lineage>
        <taxon>Bacteria</taxon>
        <taxon>Bacillati</taxon>
        <taxon>Bacillota</taxon>
        <taxon>Clostridia</taxon>
        <taxon>Eubacteriales</taxon>
        <taxon>Clostridiaceae</taxon>
        <taxon>Clostridium</taxon>
    </lineage>
</organism>